<evidence type="ECO:0000256" key="1">
    <source>
        <dbReference type="SAM" id="MobiDB-lite"/>
    </source>
</evidence>
<sequence>MLAAEQQLHDRPPAVSVMAQSTPPHSAYSTARSTTGESIPVLMTRTEVRGESTPVETETSTHALTEQQIRANEFVSAWEGYDAAQVAVYMNSMERLFWRLTLQVGEKNAEKIISTGHHIGLKNDVCSISDCLGCFRQFKNSSLKKFALAVRHAAVKPPHTTWSAYLHPSVATALSSMGIPDPSLNQIIVMKHFTEQVAVGQGKEGLIVKDSTPSRETVALLAVAVSTAIEASEGIAKVEKQMGISKDNENIDPSNSSIRADAETVSPLIIVLAPTTVLADLTCRSIKQIATHGRILVSADVFREGQGERRSWDYVSHREGRSSYLLHQVDIAVCTPGALKKLIWNHTISTRNTRLVMLQNGETLFEVNLWGGNKYGMKEVMKQLAPKNYQTVVGQLWPWVEEVVPKDFMSYSNAVRVVLSASHLISPEVTDHMIEALNPFHRGFVKEVKLSKTIGTKPLSGESEDQKDIAGGKVVLEEKGSKDAGGHAEERADEIAGKISEDTKDTACGGETHMGEKRDGEEEGDDAGESVDETGSQLSEDSDDEGGVDIRAWL</sequence>
<organism evidence="2 3">
    <name type="scientific">Zasmidium cellare ATCC 36951</name>
    <dbReference type="NCBI Taxonomy" id="1080233"/>
    <lineage>
        <taxon>Eukaryota</taxon>
        <taxon>Fungi</taxon>
        <taxon>Dikarya</taxon>
        <taxon>Ascomycota</taxon>
        <taxon>Pezizomycotina</taxon>
        <taxon>Dothideomycetes</taxon>
        <taxon>Dothideomycetidae</taxon>
        <taxon>Mycosphaerellales</taxon>
        <taxon>Mycosphaerellaceae</taxon>
        <taxon>Zasmidium</taxon>
    </lineage>
</organism>
<dbReference type="SUPFAM" id="SSF52540">
    <property type="entry name" value="P-loop containing nucleoside triphosphate hydrolases"/>
    <property type="match status" value="1"/>
</dbReference>
<accession>A0A6A6CC35</accession>
<dbReference type="InterPro" id="IPR027417">
    <property type="entry name" value="P-loop_NTPase"/>
</dbReference>
<dbReference type="AlphaFoldDB" id="A0A6A6CC35"/>
<dbReference type="EMBL" id="ML993603">
    <property type="protein sequence ID" value="KAF2164615.1"/>
    <property type="molecule type" value="Genomic_DNA"/>
</dbReference>
<feature type="compositionally biased region" description="Acidic residues" evidence="1">
    <location>
        <begin position="521"/>
        <end position="532"/>
    </location>
</feature>
<dbReference type="Gene3D" id="3.40.50.300">
    <property type="entry name" value="P-loop containing nucleotide triphosphate hydrolases"/>
    <property type="match status" value="1"/>
</dbReference>
<feature type="compositionally biased region" description="Basic and acidic residues" evidence="1">
    <location>
        <begin position="477"/>
        <end position="505"/>
    </location>
</feature>
<keyword evidence="3" id="KW-1185">Reference proteome</keyword>
<protein>
    <submittedName>
        <fullName evidence="2">Uncharacterized protein</fullName>
    </submittedName>
</protein>
<feature type="compositionally biased region" description="Polar residues" evidence="1">
    <location>
        <begin position="18"/>
        <end position="36"/>
    </location>
</feature>
<gene>
    <name evidence="2" type="ORF">M409DRAFT_25012</name>
</gene>
<dbReference type="Proteomes" id="UP000799537">
    <property type="component" value="Unassembled WGS sequence"/>
</dbReference>
<feature type="region of interest" description="Disordered" evidence="1">
    <location>
        <begin position="1"/>
        <end position="36"/>
    </location>
</feature>
<dbReference type="RefSeq" id="XP_033665504.1">
    <property type="nucleotide sequence ID" value="XM_033807497.1"/>
</dbReference>
<feature type="region of interest" description="Disordered" evidence="1">
    <location>
        <begin position="477"/>
        <end position="554"/>
    </location>
</feature>
<evidence type="ECO:0000313" key="3">
    <source>
        <dbReference type="Proteomes" id="UP000799537"/>
    </source>
</evidence>
<name>A0A6A6CC35_ZASCE</name>
<evidence type="ECO:0000313" key="2">
    <source>
        <dbReference type="EMBL" id="KAF2164615.1"/>
    </source>
</evidence>
<proteinExistence type="predicted"/>
<reference evidence="2" key="1">
    <citation type="journal article" date="2020" name="Stud. Mycol.">
        <title>101 Dothideomycetes genomes: a test case for predicting lifestyles and emergence of pathogens.</title>
        <authorList>
            <person name="Haridas S."/>
            <person name="Albert R."/>
            <person name="Binder M."/>
            <person name="Bloem J."/>
            <person name="Labutti K."/>
            <person name="Salamov A."/>
            <person name="Andreopoulos B."/>
            <person name="Baker S."/>
            <person name="Barry K."/>
            <person name="Bills G."/>
            <person name="Bluhm B."/>
            <person name="Cannon C."/>
            <person name="Castanera R."/>
            <person name="Culley D."/>
            <person name="Daum C."/>
            <person name="Ezra D."/>
            <person name="Gonzalez J."/>
            <person name="Henrissat B."/>
            <person name="Kuo A."/>
            <person name="Liang C."/>
            <person name="Lipzen A."/>
            <person name="Lutzoni F."/>
            <person name="Magnuson J."/>
            <person name="Mondo S."/>
            <person name="Nolan M."/>
            <person name="Ohm R."/>
            <person name="Pangilinan J."/>
            <person name="Park H.-J."/>
            <person name="Ramirez L."/>
            <person name="Alfaro M."/>
            <person name="Sun H."/>
            <person name="Tritt A."/>
            <person name="Yoshinaga Y."/>
            <person name="Zwiers L.-H."/>
            <person name="Turgeon B."/>
            <person name="Goodwin S."/>
            <person name="Spatafora J."/>
            <person name="Crous P."/>
            <person name="Grigoriev I."/>
        </authorList>
    </citation>
    <scope>NUCLEOTIDE SEQUENCE</scope>
    <source>
        <strain evidence="2">ATCC 36951</strain>
    </source>
</reference>
<dbReference type="GeneID" id="54560769"/>